<comment type="caution">
    <text evidence="4">The sequence shown here is derived from an EMBL/GenBank/DDBJ whole genome shotgun (WGS) entry which is preliminary data.</text>
</comment>
<dbReference type="NCBIfam" id="NF033542">
    <property type="entry name" value="transpos_IS110"/>
    <property type="match status" value="1"/>
</dbReference>
<dbReference type="RefSeq" id="WP_124390499.1">
    <property type="nucleotide sequence ID" value="NZ_BHYM01000012.1"/>
</dbReference>
<dbReference type="GO" id="GO:0003677">
    <property type="term" value="F:DNA binding"/>
    <property type="evidence" value="ECO:0007669"/>
    <property type="project" value="InterPro"/>
</dbReference>
<keyword evidence="5" id="KW-1185">Reference proteome</keyword>
<dbReference type="InterPro" id="IPR003346">
    <property type="entry name" value="Transposase_20"/>
</dbReference>
<evidence type="ECO:0000259" key="2">
    <source>
        <dbReference type="Pfam" id="PF01548"/>
    </source>
</evidence>
<dbReference type="InterPro" id="IPR047650">
    <property type="entry name" value="Transpos_IS110"/>
</dbReference>
<evidence type="ECO:0000313" key="4">
    <source>
        <dbReference type="EMBL" id="GCE37816.1"/>
    </source>
</evidence>
<dbReference type="AlphaFoldDB" id="A0A402C2M1"/>
<dbReference type="InterPro" id="IPR002525">
    <property type="entry name" value="Transp_IS110-like_N"/>
</dbReference>
<protein>
    <submittedName>
        <fullName evidence="4">Mobile element protein</fullName>
    </submittedName>
</protein>
<feature type="compositionally biased region" description="Low complexity" evidence="1">
    <location>
        <begin position="454"/>
        <end position="470"/>
    </location>
</feature>
<dbReference type="PANTHER" id="PTHR33055">
    <property type="entry name" value="TRANSPOSASE FOR INSERTION SEQUENCE ELEMENT IS1111A"/>
    <property type="match status" value="1"/>
</dbReference>
<sequence>MTMALTLGIDVAVRAEHQATLARDGATVWRGRKFWTRPADLERLWADLDLPDPAELTVVVEPTRNAWIVLAEWFRRHGARVVMVPTTQSADLRKYYSKHTKNDRIDSELLARLPLLHPEGLREYSGQGPADSLRRLVKQRSTMVKRRVAVYARLDALVELLGPGWYAVLGSNYGIAALEFLARYADPHAVIRLGQARLTRFLIARSRGAWRDDHAAGLITAARETLALWGTSDGSDGMDFAELAEDIAHEAEQALFLTRQIKQIDERVANLYADADPAGIVASAPGVGAVISAVIAGRIGDPHRFTSLAAIRAYTGLVPKVSQSGVSKVESSITKAGDPLLREMLCTAADQARRVDPQFAAKYQRLMVGDRHHESAICHLATHLVTRIAACMRTGQPYALRDVDGTPITEAEGRAIVKARYKIDPRRRENVRYQRMRERRKHAAGQESQESRCAPTAQPATTKPTSRQVA</sequence>
<accession>A0A402C2M1</accession>
<feature type="region of interest" description="Disordered" evidence="1">
    <location>
        <begin position="428"/>
        <end position="470"/>
    </location>
</feature>
<dbReference type="GO" id="GO:0004803">
    <property type="term" value="F:transposase activity"/>
    <property type="evidence" value="ECO:0007669"/>
    <property type="project" value="InterPro"/>
</dbReference>
<reference evidence="4 5" key="1">
    <citation type="submission" date="2018-11" db="EMBL/GenBank/DDBJ databases">
        <title>Microbial catabolism of amino acid.</title>
        <authorList>
            <person name="Hibi M."/>
            <person name="Ogawa J."/>
        </authorList>
    </citation>
    <scope>NUCLEOTIDE SEQUENCE [LARGE SCALE GENOMIC DNA]</scope>
    <source>
        <strain evidence="4 5">C31-06</strain>
    </source>
</reference>
<dbReference type="Proteomes" id="UP000287519">
    <property type="component" value="Unassembled WGS sequence"/>
</dbReference>
<dbReference type="Pfam" id="PF02371">
    <property type="entry name" value="Transposase_20"/>
    <property type="match status" value="1"/>
</dbReference>
<dbReference type="Pfam" id="PF01548">
    <property type="entry name" value="DEDD_Tnp_IS110"/>
    <property type="match status" value="1"/>
</dbReference>
<gene>
    <name evidence="4" type="ORF">Rhow_000662</name>
</gene>
<feature type="domain" description="Transposase IS116/IS110/IS902 C-terminal" evidence="3">
    <location>
        <begin position="280"/>
        <end position="364"/>
    </location>
</feature>
<evidence type="ECO:0000313" key="5">
    <source>
        <dbReference type="Proteomes" id="UP000287519"/>
    </source>
</evidence>
<evidence type="ECO:0000259" key="3">
    <source>
        <dbReference type="Pfam" id="PF02371"/>
    </source>
</evidence>
<dbReference type="OrthoDB" id="3188901at2"/>
<feature type="domain" description="Transposase IS110-like N-terminal" evidence="2">
    <location>
        <begin position="7"/>
        <end position="161"/>
    </location>
</feature>
<proteinExistence type="predicted"/>
<dbReference type="EMBL" id="BHYM01000012">
    <property type="protein sequence ID" value="GCE37816.1"/>
    <property type="molecule type" value="Genomic_DNA"/>
</dbReference>
<organism evidence="4 5">
    <name type="scientific">Rhodococcus wratislaviensis</name>
    <name type="common">Tsukamurella wratislaviensis</name>
    <dbReference type="NCBI Taxonomy" id="44752"/>
    <lineage>
        <taxon>Bacteria</taxon>
        <taxon>Bacillati</taxon>
        <taxon>Actinomycetota</taxon>
        <taxon>Actinomycetes</taxon>
        <taxon>Mycobacteriales</taxon>
        <taxon>Nocardiaceae</taxon>
        <taxon>Rhodococcus</taxon>
    </lineage>
</organism>
<name>A0A402C2M1_RHOWR</name>
<dbReference type="GO" id="GO:0006313">
    <property type="term" value="P:DNA transposition"/>
    <property type="evidence" value="ECO:0007669"/>
    <property type="project" value="InterPro"/>
</dbReference>
<evidence type="ECO:0000256" key="1">
    <source>
        <dbReference type="SAM" id="MobiDB-lite"/>
    </source>
</evidence>